<evidence type="ECO:0000256" key="5">
    <source>
        <dbReference type="ARBA" id="ARBA00023180"/>
    </source>
</evidence>
<dbReference type="EMBL" id="JAIWYP010000011">
    <property type="protein sequence ID" value="KAH3736218.1"/>
    <property type="molecule type" value="Genomic_DNA"/>
</dbReference>
<dbReference type="PRINTS" id="PR00258">
    <property type="entry name" value="SPERACTRCPTR"/>
</dbReference>
<dbReference type="SUPFAM" id="SSF56487">
    <property type="entry name" value="SRCR-like"/>
    <property type="match status" value="1"/>
</dbReference>
<dbReference type="PROSITE" id="PS50923">
    <property type="entry name" value="SUSHI"/>
    <property type="match status" value="1"/>
</dbReference>
<keyword evidence="2" id="KW-0677">Repeat</keyword>
<evidence type="ECO:0000256" key="6">
    <source>
        <dbReference type="PROSITE-ProRule" id="PRU00196"/>
    </source>
</evidence>
<dbReference type="GO" id="GO:0016020">
    <property type="term" value="C:membrane"/>
    <property type="evidence" value="ECO:0007669"/>
    <property type="project" value="InterPro"/>
</dbReference>
<evidence type="ECO:0000313" key="10">
    <source>
        <dbReference type="EMBL" id="KAH3736218.1"/>
    </source>
</evidence>
<dbReference type="AlphaFoldDB" id="A0A9D4D2N7"/>
<dbReference type="SMART" id="SM00202">
    <property type="entry name" value="SR"/>
    <property type="match status" value="1"/>
</dbReference>
<sequence length="329" mass="35831">MFSLLNPEVLTEAIQAYEIMNAPSTVSVILFVCVAGVFGQVTTRTVIPRKFRYETACWDQLYGSPVSGWDYYTVTSKEKCQMKCVDAGPTCVAFFWRQTASWCRLNQMKHANRTLDCASWEHVMYAEETTEDTLHFAKPPTVCPVSNLPAVANAQHPNVNDPLTVGSVVTYLCDNGYSPAPGSNMLYTCNGVGQWNGNATCSQIMGCNGACTNAVMKPDGTSWRLCDGGGAGVCDPKKGRIEVNIGGTWGTVCDDLWESYASNLDVTCRMLGHSGSNGELRSMAYFGMGVGPILMDDVQCMGSEIILTQCYYNSAHNCANYEAQGVECI</sequence>
<reference evidence="10" key="1">
    <citation type="journal article" date="2019" name="bioRxiv">
        <title>The Genome of the Zebra Mussel, Dreissena polymorpha: A Resource for Invasive Species Research.</title>
        <authorList>
            <person name="McCartney M.A."/>
            <person name="Auch B."/>
            <person name="Kono T."/>
            <person name="Mallez S."/>
            <person name="Zhang Y."/>
            <person name="Obille A."/>
            <person name="Becker A."/>
            <person name="Abrahante J.E."/>
            <person name="Garbe J."/>
            <person name="Badalamenti J.P."/>
            <person name="Herman A."/>
            <person name="Mangelson H."/>
            <person name="Liachko I."/>
            <person name="Sullivan S."/>
            <person name="Sone E.D."/>
            <person name="Koren S."/>
            <person name="Silverstein K.A.T."/>
            <person name="Beckman K.B."/>
            <person name="Gohl D.M."/>
        </authorList>
    </citation>
    <scope>NUCLEOTIDE SEQUENCE</scope>
    <source>
        <strain evidence="10">Duluth1</strain>
        <tissue evidence="10">Whole animal</tissue>
    </source>
</reference>
<feature type="domain" description="SRCR" evidence="8">
    <location>
        <begin position="223"/>
        <end position="329"/>
    </location>
</feature>
<evidence type="ECO:0000256" key="1">
    <source>
        <dbReference type="ARBA" id="ARBA00022729"/>
    </source>
</evidence>
<dbReference type="PROSITE" id="PS50287">
    <property type="entry name" value="SRCR_2"/>
    <property type="match status" value="1"/>
</dbReference>
<keyword evidence="5" id="KW-0325">Glycoprotein</keyword>
<dbReference type="PANTHER" id="PTHR48071">
    <property type="entry name" value="SRCR DOMAIN-CONTAINING PROTEIN"/>
    <property type="match status" value="1"/>
</dbReference>
<comment type="caution">
    <text evidence="10">The sequence shown here is derived from an EMBL/GenBank/DDBJ whole genome shotgun (WGS) entry which is preliminary data.</text>
</comment>
<evidence type="ECO:0000259" key="8">
    <source>
        <dbReference type="PROSITE" id="PS50287"/>
    </source>
</evidence>
<keyword evidence="11" id="KW-1185">Reference proteome</keyword>
<evidence type="ECO:0000259" key="9">
    <source>
        <dbReference type="PROSITE" id="PS50923"/>
    </source>
</evidence>
<keyword evidence="4" id="KW-0675">Receptor</keyword>
<dbReference type="FunFam" id="3.10.250.10:FF:000007">
    <property type="entry name" value="Soluble scavenger receptor cysteine-rich domain-containing protein SSC5D"/>
    <property type="match status" value="1"/>
</dbReference>
<dbReference type="InterPro" id="IPR000436">
    <property type="entry name" value="Sushi_SCR_CCP_dom"/>
</dbReference>
<evidence type="ECO:0000256" key="3">
    <source>
        <dbReference type="ARBA" id="ARBA00023157"/>
    </source>
</evidence>
<name>A0A9D4D2N7_DREPO</name>
<dbReference type="Gene3D" id="2.10.70.10">
    <property type="entry name" value="Complement Module, domain 1"/>
    <property type="match status" value="1"/>
</dbReference>
<dbReference type="SMART" id="SM00032">
    <property type="entry name" value="CCP"/>
    <property type="match status" value="1"/>
</dbReference>
<dbReference type="Pfam" id="PF00530">
    <property type="entry name" value="SRCR"/>
    <property type="match status" value="1"/>
</dbReference>
<dbReference type="PANTHER" id="PTHR48071:SF18">
    <property type="entry name" value="DELETED IN MALIGNANT BRAIN TUMORS 1 PROTEIN-RELATED"/>
    <property type="match status" value="1"/>
</dbReference>
<keyword evidence="7" id="KW-0768">Sushi</keyword>
<keyword evidence="3 6" id="KW-1015">Disulfide bond</keyword>
<proteinExistence type="predicted"/>
<dbReference type="Pfam" id="PF00084">
    <property type="entry name" value="Sushi"/>
    <property type="match status" value="1"/>
</dbReference>
<accession>A0A9D4D2N7</accession>
<dbReference type="InterPro" id="IPR035976">
    <property type="entry name" value="Sushi/SCR/CCP_sf"/>
</dbReference>
<dbReference type="Gene3D" id="3.10.250.10">
    <property type="entry name" value="SRCR-like domain"/>
    <property type="match status" value="1"/>
</dbReference>
<dbReference type="InterPro" id="IPR001190">
    <property type="entry name" value="SRCR"/>
</dbReference>
<evidence type="ECO:0000256" key="4">
    <source>
        <dbReference type="ARBA" id="ARBA00023170"/>
    </source>
</evidence>
<dbReference type="SUPFAM" id="SSF57535">
    <property type="entry name" value="Complement control module/SCR domain"/>
    <property type="match status" value="1"/>
</dbReference>
<evidence type="ECO:0000313" key="11">
    <source>
        <dbReference type="Proteomes" id="UP000828390"/>
    </source>
</evidence>
<evidence type="ECO:0000256" key="2">
    <source>
        <dbReference type="ARBA" id="ARBA00022737"/>
    </source>
</evidence>
<evidence type="ECO:0000256" key="7">
    <source>
        <dbReference type="PROSITE-ProRule" id="PRU00302"/>
    </source>
</evidence>
<protein>
    <submittedName>
        <fullName evidence="10">Uncharacterized protein</fullName>
    </submittedName>
</protein>
<dbReference type="CDD" id="cd00033">
    <property type="entry name" value="CCP"/>
    <property type="match status" value="1"/>
</dbReference>
<dbReference type="Proteomes" id="UP000828390">
    <property type="component" value="Unassembled WGS sequence"/>
</dbReference>
<feature type="disulfide bond" evidence="6">
    <location>
        <begin position="300"/>
        <end position="310"/>
    </location>
</feature>
<gene>
    <name evidence="10" type="ORF">DPMN_042781</name>
</gene>
<dbReference type="InterPro" id="IPR036772">
    <property type="entry name" value="SRCR-like_dom_sf"/>
</dbReference>
<organism evidence="10 11">
    <name type="scientific">Dreissena polymorpha</name>
    <name type="common">Zebra mussel</name>
    <name type="synonym">Mytilus polymorpha</name>
    <dbReference type="NCBI Taxonomy" id="45954"/>
    <lineage>
        <taxon>Eukaryota</taxon>
        <taxon>Metazoa</taxon>
        <taxon>Spiralia</taxon>
        <taxon>Lophotrochozoa</taxon>
        <taxon>Mollusca</taxon>
        <taxon>Bivalvia</taxon>
        <taxon>Autobranchia</taxon>
        <taxon>Heteroconchia</taxon>
        <taxon>Euheterodonta</taxon>
        <taxon>Imparidentia</taxon>
        <taxon>Neoheterodontei</taxon>
        <taxon>Myida</taxon>
        <taxon>Dreissenoidea</taxon>
        <taxon>Dreissenidae</taxon>
        <taxon>Dreissena</taxon>
    </lineage>
</organism>
<reference evidence="10" key="2">
    <citation type="submission" date="2020-11" db="EMBL/GenBank/DDBJ databases">
        <authorList>
            <person name="McCartney M.A."/>
            <person name="Auch B."/>
            <person name="Kono T."/>
            <person name="Mallez S."/>
            <person name="Becker A."/>
            <person name="Gohl D.M."/>
            <person name="Silverstein K.A.T."/>
            <person name="Koren S."/>
            <person name="Bechman K.B."/>
            <person name="Herman A."/>
            <person name="Abrahante J.E."/>
            <person name="Garbe J."/>
        </authorList>
    </citation>
    <scope>NUCLEOTIDE SEQUENCE</scope>
    <source>
        <strain evidence="10">Duluth1</strain>
        <tissue evidence="10">Whole animal</tissue>
    </source>
</reference>
<comment type="caution">
    <text evidence="6">Lacks conserved residue(s) required for the propagation of feature annotation.</text>
</comment>
<keyword evidence="1" id="KW-0732">Signal</keyword>
<feature type="domain" description="Sushi" evidence="9">
    <location>
        <begin position="141"/>
        <end position="203"/>
    </location>
</feature>